<comment type="catalytic activity">
    <reaction evidence="5">
        <text>uridine(32) in tRNA = pseudouridine(32) in tRNA</text>
        <dbReference type="Rhea" id="RHEA:42544"/>
        <dbReference type="Rhea" id="RHEA-COMP:10107"/>
        <dbReference type="Rhea" id="RHEA-COMP:10108"/>
        <dbReference type="ChEBI" id="CHEBI:65314"/>
        <dbReference type="ChEBI" id="CHEBI:65315"/>
        <dbReference type="EC" id="5.4.99.28"/>
    </reaction>
</comment>
<gene>
    <name evidence="17" type="primary">rluA</name>
    <name evidence="17" type="ORF">AUP74_00210</name>
</gene>
<dbReference type="GO" id="GO:0160142">
    <property type="term" value="F:23S rRNA pseudouridine(746) synthase activity"/>
    <property type="evidence" value="ECO:0007669"/>
    <property type="project" value="UniProtKB-EC"/>
</dbReference>
<evidence type="ECO:0000256" key="8">
    <source>
        <dbReference type="ARBA" id="ARBA00038944"/>
    </source>
</evidence>
<evidence type="ECO:0000256" key="9">
    <source>
        <dbReference type="ARBA" id="ARBA00038945"/>
    </source>
</evidence>
<evidence type="ECO:0000256" key="1">
    <source>
        <dbReference type="ARBA" id="ARBA00010876"/>
    </source>
</evidence>
<dbReference type="EC" id="5.4.99.28" evidence="8"/>
<keyword evidence="18" id="KW-1185">Reference proteome</keyword>
<evidence type="ECO:0000256" key="6">
    <source>
        <dbReference type="ARBA" id="ARBA00036916"/>
    </source>
</evidence>
<dbReference type="STRING" id="1769779.AUP74_00210"/>
<keyword evidence="3" id="KW-0819">tRNA processing</keyword>
<evidence type="ECO:0000256" key="3">
    <source>
        <dbReference type="ARBA" id="ARBA00022694"/>
    </source>
</evidence>
<sequence length="221" mass="25104">MREYRPPTDPYLTVVHSDESLLVLDKPSGLLSVPGRDPAHHDSLASRAQERYPGAMTVHRLDMDTSGLVIMARNPMAHRQLSRLFQERKVEKVYYAKVWEEMNDAAGEVDLPLICDWPNRPRQKVDFEVGKPSLTRWERVAVGDGHSLVRLMPVTGRSHQLRVHLQAIGHPILGDPFYAHPQALKAAPRLLLHATTLKLQHPLTSLEVHFESKLDLQLFSI</sequence>
<comment type="function">
    <text evidence="7">Dual specificity enzyme that catalyzes the synthesis of pseudouridine from uracil-746 in 23S ribosomal RNA and from uracil-32 in the anticodon stem and loop of transfer RNAs.</text>
</comment>
<dbReference type="RefSeq" id="WP_069945930.1">
    <property type="nucleotide sequence ID" value="NZ_CP014143.1"/>
</dbReference>
<evidence type="ECO:0000256" key="14">
    <source>
        <dbReference type="ARBA" id="ARBA00042883"/>
    </source>
</evidence>
<evidence type="ECO:0000256" key="4">
    <source>
        <dbReference type="ARBA" id="ARBA00023235"/>
    </source>
</evidence>
<dbReference type="SUPFAM" id="SSF55120">
    <property type="entry name" value="Pseudouridine synthase"/>
    <property type="match status" value="1"/>
</dbReference>
<dbReference type="PROSITE" id="PS01129">
    <property type="entry name" value="PSI_RLU"/>
    <property type="match status" value="1"/>
</dbReference>
<dbReference type="GO" id="GO:0008033">
    <property type="term" value="P:tRNA processing"/>
    <property type="evidence" value="ECO:0007669"/>
    <property type="project" value="UniProtKB-KW"/>
</dbReference>
<accession>A0A1C9W3G4</accession>
<evidence type="ECO:0000256" key="5">
    <source>
        <dbReference type="ARBA" id="ARBA00036184"/>
    </source>
</evidence>
<dbReference type="InterPro" id="IPR050188">
    <property type="entry name" value="RluA_PseudoU_synthase"/>
</dbReference>
<dbReference type="GO" id="GO:0000455">
    <property type="term" value="P:enzyme-directed rRNA pseudouridine synthesis"/>
    <property type="evidence" value="ECO:0007669"/>
    <property type="project" value="TreeGrafter"/>
</dbReference>
<name>A0A1C9W3G4_9GAMM</name>
<evidence type="ECO:0000256" key="2">
    <source>
        <dbReference type="ARBA" id="ARBA00022552"/>
    </source>
</evidence>
<reference evidence="18" key="1">
    <citation type="submission" date="2016-01" db="EMBL/GenBank/DDBJ databases">
        <title>Complete genome sequence of Microbulbifer sp. CCB-MM1, a halophile isolated from Matang Mangrove Forest, Perak.</title>
        <authorList>
            <person name="Moh T.H."/>
            <person name="Dinesh B."/>
            <person name="Lau N.-S."/>
            <person name="Go F."/>
            <person name="Alexander Chong S.-C."/>
        </authorList>
    </citation>
    <scope>NUCLEOTIDE SEQUENCE [LARGE SCALE GENOMIC DNA]</scope>
    <source>
        <strain evidence="18">CCB-MM1</strain>
    </source>
</reference>
<comment type="similarity">
    <text evidence="1">Belongs to the pseudouridine synthase RluA family.</text>
</comment>
<evidence type="ECO:0000313" key="18">
    <source>
        <dbReference type="Proteomes" id="UP000095672"/>
    </source>
</evidence>
<dbReference type="InterPro" id="IPR020103">
    <property type="entry name" value="PsdUridine_synth_cat_dom_sf"/>
</dbReference>
<dbReference type="KEGG" id="micc:AUP74_00210"/>
<dbReference type="AlphaFoldDB" id="A0A1C9W3G4"/>
<evidence type="ECO:0000256" key="7">
    <source>
        <dbReference type="ARBA" id="ARBA00037305"/>
    </source>
</evidence>
<evidence type="ECO:0000313" key="17">
    <source>
        <dbReference type="EMBL" id="AOS95682.1"/>
    </source>
</evidence>
<dbReference type="EMBL" id="CP014143">
    <property type="protein sequence ID" value="AOS95682.1"/>
    <property type="molecule type" value="Genomic_DNA"/>
</dbReference>
<dbReference type="PANTHER" id="PTHR21600">
    <property type="entry name" value="MITOCHONDRIAL RNA PSEUDOURIDINE SYNTHASE"/>
    <property type="match status" value="1"/>
</dbReference>
<keyword evidence="2" id="KW-0698">rRNA processing</keyword>
<dbReference type="Gene3D" id="3.30.2350.10">
    <property type="entry name" value="Pseudouridine synthase"/>
    <property type="match status" value="1"/>
</dbReference>
<evidence type="ECO:0000259" key="16">
    <source>
        <dbReference type="Pfam" id="PF00849"/>
    </source>
</evidence>
<feature type="domain" description="Pseudouridine synthase RsuA/RluA-like" evidence="16">
    <location>
        <begin position="21"/>
        <end position="167"/>
    </location>
</feature>
<dbReference type="GO" id="GO:0160151">
    <property type="term" value="F:tRNA pseudouridine(32) synthase activity"/>
    <property type="evidence" value="ECO:0007669"/>
    <property type="project" value="UniProtKB-EC"/>
</dbReference>
<evidence type="ECO:0000256" key="15">
    <source>
        <dbReference type="ARBA" id="ARBA00043143"/>
    </source>
</evidence>
<evidence type="ECO:0000256" key="13">
    <source>
        <dbReference type="ARBA" id="ARBA00042844"/>
    </source>
</evidence>
<dbReference type="PANTHER" id="PTHR21600:SF91">
    <property type="entry name" value="DUAL-SPECIFICITY RNA PSEUDOURIDINE SYNTHASE RLUA"/>
    <property type="match status" value="1"/>
</dbReference>
<dbReference type="Proteomes" id="UP000095672">
    <property type="component" value="Chromosome"/>
</dbReference>
<evidence type="ECO:0000256" key="11">
    <source>
        <dbReference type="ARBA" id="ARBA00041266"/>
    </source>
</evidence>
<dbReference type="GO" id="GO:0003723">
    <property type="term" value="F:RNA binding"/>
    <property type="evidence" value="ECO:0007669"/>
    <property type="project" value="InterPro"/>
</dbReference>
<proteinExistence type="inferred from homology"/>
<dbReference type="InterPro" id="IPR006224">
    <property type="entry name" value="PsdUridine_synth_RluA-like_CS"/>
</dbReference>
<evidence type="ECO:0000256" key="12">
    <source>
        <dbReference type="ARBA" id="ARBA00042372"/>
    </source>
</evidence>
<dbReference type="InterPro" id="IPR006145">
    <property type="entry name" value="PsdUridine_synth_RsuA/RluA"/>
</dbReference>
<evidence type="ECO:0000256" key="10">
    <source>
        <dbReference type="ARBA" id="ARBA00039988"/>
    </source>
</evidence>
<dbReference type="CDD" id="cd02869">
    <property type="entry name" value="PseudoU_synth_RluA_like"/>
    <property type="match status" value="1"/>
</dbReference>
<dbReference type="Pfam" id="PF00849">
    <property type="entry name" value="PseudoU_synth_2"/>
    <property type="match status" value="1"/>
</dbReference>
<dbReference type="EC" id="5.4.99.29" evidence="9"/>
<dbReference type="PATRIC" id="fig|1769779.3.peg.206"/>
<organism evidence="17 18">
    <name type="scientific">Microbulbifer aggregans</name>
    <dbReference type="NCBI Taxonomy" id="1769779"/>
    <lineage>
        <taxon>Bacteria</taxon>
        <taxon>Pseudomonadati</taxon>
        <taxon>Pseudomonadota</taxon>
        <taxon>Gammaproteobacteria</taxon>
        <taxon>Cellvibrionales</taxon>
        <taxon>Microbulbiferaceae</taxon>
        <taxon>Microbulbifer</taxon>
    </lineage>
</organism>
<comment type="catalytic activity">
    <reaction evidence="6">
        <text>uridine(746) in 23S rRNA = pseudouridine(746) in 23S rRNA</text>
        <dbReference type="Rhea" id="RHEA:42548"/>
        <dbReference type="Rhea" id="RHEA-COMP:10109"/>
        <dbReference type="Rhea" id="RHEA-COMP:10110"/>
        <dbReference type="ChEBI" id="CHEBI:65314"/>
        <dbReference type="ChEBI" id="CHEBI:65315"/>
        <dbReference type="EC" id="5.4.99.29"/>
    </reaction>
</comment>
<keyword evidence="4 17" id="KW-0413">Isomerase</keyword>
<dbReference type="OrthoDB" id="9807829at2"/>
<protein>
    <recommendedName>
        <fullName evidence="10">Dual-specificity RNA pseudouridine synthase RluA</fullName>
        <ecNumber evidence="8">5.4.99.28</ecNumber>
        <ecNumber evidence="9">5.4.99.29</ecNumber>
    </recommendedName>
    <alternativeName>
        <fullName evidence="11">23S rRNA pseudouridine(746) synthase</fullName>
    </alternativeName>
    <alternativeName>
        <fullName evidence="14">Ribosomal large subunit pseudouridine synthase A</fullName>
    </alternativeName>
    <alternativeName>
        <fullName evidence="13">rRNA pseudouridylate synthase A</fullName>
    </alternativeName>
    <alternativeName>
        <fullName evidence="15">rRNA-uridine isomerase A</fullName>
    </alternativeName>
    <alternativeName>
        <fullName evidence="12">tRNA pseudouridine(32) synthase</fullName>
    </alternativeName>
</protein>